<geneLocation type="plasmid" evidence="1">
    <name>pRGFK1072</name>
</geneLocation>
<protein>
    <submittedName>
        <fullName evidence="1">Uncharacterized protein</fullName>
    </submittedName>
</protein>
<reference evidence="1" key="2">
    <citation type="submission" date="2015-07" db="EMBL/GenBank/DDBJ databases">
        <title>Plasmids, circular viruses and viroids from rat gut.</title>
        <authorList>
            <person name="Jorgensen T.J."/>
            <person name="Hansen M.A."/>
            <person name="Xu Z."/>
            <person name="Tabak M.A."/>
            <person name="Sorensen S.J."/>
            <person name="Hansen L.H."/>
        </authorList>
    </citation>
    <scope>NUCLEOTIDE SEQUENCE</scope>
    <source>
        <plasmid evidence="1">pRGFK1072</plasmid>
    </source>
</reference>
<dbReference type="AlphaFoldDB" id="A0A0H5Q4Q3"/>
<accession>A0A0H5Q4Q3</accession>
<name>A0A0H5Q4Q3_9ZZZZ</name>
<organism evidence="1">
    <name type="scientific">uncultured prokaryote</name>
    <dbReference type="NCBI Taxonomy" id="198431"/>
    <lineage>
        <taxon>unclassified sequences</taxon>
        <taxon>environmental samples</taxon>
    </lineage>
</organism>
<dbReference type="EMBL" id="LN853653">
    <property type="protein sequence ID" value="CRY96379.1"/>
    <property type="molecule type" value="Genomic_DNA"/>
</dbReference>
<reference evidence="1" key="1">
    <citation type="submission" date="2015-06" db="EMBL/GenBank/DDBJ databases">
        <authorList>
            <person name="Joergensen T."/>
        </authorList>
    </citation>
    <scope>NUCLEOTIDE SEQUENCE</scope>
    <source>
        <plasmid evidence="1">pRGFK1072</plasmid>
    </source>
</reference>
<sequence length="71" mass="7852">MASEIASHAFDRAQALHEVVLAIQIVVELYMSSSGKHIDDLIFLMDYFAGPLGELSEEVVLHLREVVNAPD</sequence>
<evidence type="ECO:0000313" key="1">
    <source>
        <dbReference type="EMBL" id="CRY96379.1"/>
    </source>
</evidence>
<keyword evidence="1" id="KW-0614">Plasmid</keyword>
<proteinExistence type="predicted"/>